<dbReference type="Proteomes" id="UP001153269">
    <property type="component" value="Unassembled WGS sequence"/>
</dbReference>
<organism evidence="1 2">
    <name type="scientific">Pleuronectes platessa</name>
    <name type="common">European plaice</name>
    <dbReference type="NCBI Taxonomy" id="8262"/>
    <lineage>
        <taxon>Eukaryota</taxon>
        <taxon>Metazoa</taxon>
        <taxon>Chordata</taxon>
        <taxon>Craniata</taxon>
        <taxon>Vertebrata</taxon>
        <taxon>Euteleostomi</taxon>
        <taxon>Actinopterygii</taxon>
        <taxon>Neopterygii</taxon>
        <taxon>Teleostei</taxon>
        <taxon>Neoteleostei</taxon>
        <taxon>Acanthomorphata</taxon>
        <taxon>Carangaria</taxon>
        <taxon>Pleuronectiformes</taxon>
        <taxon>Pleuronectoidei</taxon>
        <taxon>Pleuronectidae</taxon>
        <taxon>Pleuronectes</taxon>
    </lineage>
</organism>
<name>A0A9N7W5V3_PLEPL</name>
<gene>
    <name evidence="1" type="ORF">PLEPLA_LOCUS48925</name>
</gene>
<dbReference type="EMBL" id="CADEAL010004506">
    <property type="protein sequence ID" value="CAB1461050.1"/>
    <property type="molecule type" value="Genomic_DNA"/>
</dbReference>
<dbReference type="AlphaFoldDB" id="A0A9N7W5V3"/>
<keyword evidence="2" id="KW-1185">Reference proteome</keyword>
<sequence>MVFKCLEDPPPLPSSQIPNICFCHGAESRSFTQHLHFSGNLSGGNTRSRDLSKFFLISFTQLRPFLLRQQ</sequence>
<comment type="caution">
    <text evidence="1">The sequence shown here is derived from an EMBL/GenBank/DDBJ whole genome shotgun (WGS) entry which is preliminary data.</text>
</comment>
<proteinExistence type="predicted"/>
<evidence type="ECO:0000313" key="1">
    <source>
        <dbReference type="EMBL" id="CAB1461050.1"/>
    </source>
</evidence>
<reference evidence="1" key="1">
    <citation type="submission" date="2020-03" db="EMBL/GenBank/DDBJ databases">
        <authorList>
            <person name="Weist P."/>
        </authorList>
    </citation>
    <scope>NUCLEOTIDE SEQUENCE</scope>
</reference>
<protein>
    <submittedName>
        <fullName evidence="1">Uncharacterized protein</fullName>
    </submittedName>
</protein>
<accession>A0A9N7W5V3</accession>
<evidence type="ECO:0000313" key="2">
    <source>
        <dbReference type="Proteomes" id="UP001153269"/>
    </source>
</evidence>